<evidence type="ECO:0000313" key="3">
    <source>
        <dbReference type="Proteomes" id="UP001165069"/>
    </source>
</evidence>
<evidence type="ECO:0000259" key="1">
    <source>
        <dbReference type="Pfam" id="PF00561"/>
    </source>
</evidence>
<sequence>MSTWILLRGWMRERGHWGAFPGALEEALPGARAVALDLPGNGVHHDRPSPTRPADLVAHLRAELADLGLQPPYQVLALSLGGMVAAAWAEAHPEEMAGCVFVNTSFGNVSAPHRRMRPRAWPLAARFLFVRKPGEREELIFRLTSRLGTPPPGLIETWTAIRQSRPVRLSNAWRQLLAAARLRAPSVLSVPTLLLASAGDGLVDPRCSEALARRWGCPLAVHPWAGHDLPLDDGAWVLERIRQWMEATDPWAPPFLG</sequence>
<keyword evidence="2" id="KW-0378">Hydrolase</keyword>
<dbReference type="EMBL" id="BSDE01000003">
    <property type="protein sequence ID" value="GLH73495.1"/>
    <property type="molecule type" value="Genomic_DNA"/>
</dbReference>
<reference evidence="2 3" key="1">
    <citation type="journal article" date="2023" name="Antonie Van Leeuwenhoek">
        <title>Mesoterricola silvestris gen. nov., sp. nov., Mesoterricola sediminis sp. nov., Geothrix oryzae sp. nov., Geothrix edaphica sp. nov., Geothrix rubra sp. nov., and Geothrix limicola sp. nov., six novel members of Acidobacteriota isolated from soils.</title>
        <authorList>
            <person name="Itoh H."/>
            <person name="Sugisawa Y."/>
            <person name="Mise K."/>
            <person name="Xu Z."/>
            <person name="Kuniyasu M."/>
            <person name="Ushijima N."/>
            <person name="Kawano K."/>
            <person name="Kobayashi E."/>
            <person name="Shiratori Y."/>
            <person name="Masuda Y."/>
            <person name="Senoo K."/>
        </authorList>
    </citation>
    <scope>NUCLEOTIDE SEQUENCE [LARGE SCALE GENOMIC DNA]</scope>
    <source>
        <strain evidence="2 3">Red804</strain>
    </source>
</reference>
<dbReference type="PANTHER" id="PTHR43194">
    <property type="entry name" value="HYDROLASE ALPHA/BETA FOLD FAMILY"/>
    <property type="match status" value="1"/>
</dbReference>
<dbReference type="Pfam" id="PF00561">
    <property type="entry name" value="Abhydrolase_1"/>
    <property type="match status" value="1"/>
</dbReference>
<dbReference type="RefSeq" id="WP_285574673.1">
    <property type="nucleotide sequence ID" value="NZ_BSDE01000003.1"/>
</dbReference>
<accession>A0ABQ5QF79</accession>
<keyword evidence="3" id="KW-1185">Reference proteome</keyword>
<protein>
    <submittedName>
        <fullName evidence="2">Alpha/beta hydrolase</fullName>
    </submittedName>
</protein>
<comment type="caution">
    <text evidence="2">The sequence shown here is derived from an EMBL/GenBank/DDBJ whole genome shotgun (WGS) entry which is preliminary data.</text>
</comment>
<organism evidence="2 3">
    <name type="scientific">Geothrix limicola</name>
    <dbReference type="NCBI Taxonomy" id="2927978"/>
    <lineage>
        <taxon>Bacteria</taxon>
        <taxon>Pseudomonadati</taxon>
        <taxon>Acidobacteriota</taxon>
        <taxon>Holophagae</taxon>
        <taxon>Holophagales</taxon>
        <taxon>Holophagaceae</taxon>
        <taxon>Geothrix</taxon>
    </lineage>
</organism>
<dbReference type="Proteomes" id="UP001165069">
    <property type="component" value="Unassembled WGS sequence"/>
</dbReference>
<gene>
    <name evidence="2" type="ORF">GETHLI_19970</name>
</gene>
<evidence type="ECO:0000313" key="2">
    <source>
        <dbReference type="EMBL" id="GLH73495.1"/>
    </source>
</evidence>
<dbReference type="InterPro" id="IPR029058">
    <property type="entry name" value="AB_hydrolase_fold"/>
</dbReference>
<dbReference type="SUPFAM" id="SSF53474">
    <property type="entry name" value="alpha/beta-Hydrolases"/>
    <property type="match status" value="1"/>
</dbReference>
<proteinExistence type="predicted"/>
<dbReference type="InterPro" id="IPR050228">
    <property type="entry name" value="Carboxylesterase_BioH"/>
</dbReference>
<dbReference type="PANTHER" id="PTHR43194:SF5">
    <property type="entry name" value="PIMELOYL-[ACYL-CARRIER PROTEIN] METHYL ESTER ESTERASE"/>
    <property type="match status" value="1"/>
</dbReference>
<dbReference type="GO" id="GO:0016787">
    <property type="term" value="F:hydrolase activity"/>
    <property type="evidence" value="ECO:0007669"/>
    <property type="project" value="UniProtKB-KW"/>
</dbReference>
<name>A0ABQ5QF79_9BACT</name>
<dbReference type="InterPro" id="IPR000073">
    <property type="entry name" value="AB_hydrolase_1"/>
</dbReference>
<feature type="domain" description="AB hydrolase-1" evidence="1">
    <location>
        <begin position="22"/>
        <end position="164"/>
    </location>
</feature>
<dbReference type="Gene3D" id="3.40.50.1820">
    <property type="entry name" value="alpha/beta hydrolase"/>
    <property type="match status" value="1"/>
</dbReference>